<proteinExistence type="predicted"/>
<dbReference type="AlphaFoldDB" id="A0A1A9UIG8"/>
<accession>A0A1A9UIG8</accession>
<protein>
    <recommendedName>
        <fullName evidence="3">Ubiquitin-like domain-containing protein</fullName>
    </recommendedName>
</protein>
<sequence length="135" mass="15488">MGPYRGSTGVIPKYNFLDTEVIAHLIPSKHKKLEFNVKCYNNPLRAIGKSLAGTNLLLGLNMYEDRLTVSYDNNTLRAIGKPLADNDLLFDFNIKEDRLEIYCENDPNRTNDKFLRQQQQQHLDIKVHNALIANV</sequence>
<name>A0A1A9UIG8_GLOAU</name>
<evidence type="ECO:0000313" key="1">
    <source>
        <dbReference type="EnsemblMetazoa" id="GAUT005976-PA"/>
    </source>
</evidence>
<dbReference type="EnsemblMetazoa" id="GAUT005976-RA">
    <property type="protein sequence ID" value="GAUT005976-PA"/>
    <property type="gene ID" value="GAUT005976"/>
</dbReference>
<dbReference type="VEuPathDB" id="VectorBase:GAUT005976"/>
<organism evidence="1 2">
    <name type="scientific">Glossina austeni</name>
    <name type="common">Savannah tsetse fly</name>
    <dbReference type="NCBI Taxonomy" id="7395"/>
    <lineage>
        <taxon>Eukaryota</taxon>
        <taxon>Metazoa</taxon>
        <taxon>Ecdysozoa</taxon>
        <taxon>Arthropoda</taxon>
        <taxon>Hexapoda</taxon>
        <taxon>Insecta</taxon>
        <taxon>Pterygota</taxon>
        <taxon>Neoptera</taxon>
        <taxon>Endopterygota</taxon>
        <taxon>Diptera</taxon>
        <taxon>Brachycera</taxon>
        <taxon>Muscomorpha</taxon>
        <taxon>Hippoboscoidea</taxon>
        <taxon>Glossinidae</taxon>
        <taxon>Glossina</taxon>
    </lineage>
</organism>
<evidence type="ECO:0008006" key="3">
    <source>
        <dbReference type="Google" id="ProtNLM"/>
    </source>
</evidence>
<keyword evidence="2" id="KW-1185">Reference proteome</keyword>
<dbReference type="Proteomes" id="UP000078200">
    <property type="component" value="Unassembled WGS sequence"/>
</dbReference>
<reference evidence="1" key="1">
    <citation type="submission" date="2020-05" db="UniProtKB">
        <authorList>
            <consortium name="EnsemblMetazoa"/>
        </authorList>
    </citation>
    <scope>IDENTIFICATION</scope>
    <source>
        <strain evidence="1">TTRI</strain>
    </source>
</reference>
<evidence type="ECO:0000313" key="2">
    <source>
        <dbReference type="Proteomes" id="UP000078200"/>
    </source>
</evidence>